<evidence type="ECO:0000256" key="6">
    <source>
        <dbReference type="SAM" id="Phobius"/>
    </source>
</evidence>
<accession>A0ABV8WGB1</accession>
<evidence type="ECO:0000313" key="7">
    <source>
        <dbReference type="EMBL" id="MFC4395559.1"/>
    </source>
</evidence>
<feature type="transmembrane region" description="Helical" evidence="6">
    <location>
        <begin position="167"/>
        <end position="184"/>
    </location>
</feature>
<dbReference type="Proteomes" id="UP001595778">
    <property type="component" value="Unassembled WGS sequence"/>
</dbReference>
<dbReference type="InterPro" id="IPR011701">
    <property type="entry name" value="MFS"/>
</dbReference>
<comment type="subcellular location">
    <subcellularLocation>
        <location evidence="1">Cell membrane</location>
        <topology evidence="1">Multi-pass membrane protein</topology>
    </subcellularLocation>
</comment>
<feature type="transmembrane region" description="Helical" evidence="6">
    <location>
        <begin position="46"/>
        <end position="69"/>
    </location>
</feature>
<reference evidence="8" key="1">
    <citation type="journal article" date="2019" name="Int. J. Syst. Evol. Microbiol.">
        <title>The Global Catalogue of Microorganisms (GCM) 10K type strain sequencing project: providing services to taxonomists for standard genome sequencing and annotation.</title>
        <authorList>
            <consortium name="The Broad Institute Genomics Platform"/>
            <consortium name="The Broad Institute Genome Sequencing Center for Infectious Disease"/>
            <person name="Wu L."/>
            <person name="Ma J."/>
        </authorList>
    </citation>
    <scope>NUCLEOTIDE SEQUENCE [LARGE SCALE GENOMIC DNA]</scope>
    <source>
        <strain evidence="8">PJ61</strain>
    </source>
</reference>
<gene>
    <name evidence="7" type="ORF">ACFO0G_05600</name>
</gene>
<feature type="transmembrane region" description="Helical" evidence="6">
    <location>
        <begin position="139"/>
        <end position="161"/>
    </location>
</feature>
<feature type="transmembrane region" description="Helical" evidence="6">
    <location>
        <begin position="205"/>
        <end position="230"/>
    </location>
</feature>
<keyword evidence="5 6" id="KW-0472">Membrane</keyword>
<feature type="transmembrane region" description="Helical" evidence="6">
    <location>
        <begin position="297"/>
        <end position="321"/>
    </location>
</feature>
<feature type="transmembrane region" description="Helical" evidence="6">
    <location>
        <begin position="12"/>
        <end position="34"/>
    </location>
</feature>
<keyword evidence="3 6" id="KW-0812">Transmembrane</keyword>
<keyword evidence="4 6" id="KW-1133">Transmembrane helix</keyword>
<feature type="transmembrane region" description="Helical" evidence="6">
    <location>
        <begin position="359"/>
        <end position="379"/>
    </location>
</feature>
<evidence type="ECO:0000256" key="2">
    <source>
        <dbReference type="ARBA" id="ARBA00022475"/>
    </source>
</evidence>
<organism evidence="7 8">
    <name type="scientific">Arthrobacter sedimenti</name>
    <dbReference type="NCBI Taxonomy" id="2694931"/>
    <lineage>
        <taxon>Bacteria</taxon>
        <taxon>Bacillati</taxon>
        <taxon>Actinomycetota</taxon>
        <taxon>Actinomycetes</taxon>
        <taxon>Micrococcales</taxon>
        <taxon>Micrococcaceae</taxon>
        <taxon>Arthrobacter</taxon>
    </lineage>
</organism>
<dbReference type="Pfam" id="PF07690">
    <property type="entry name" value="MFS_1"/>
    <property type="match status" value="1"/>
</dbReference>
<evidence type="ECO:0000313" key="8">
    <source>
        <dbReference type="Proteomes" id="UP001595778"/>
    </source>
</evidence>
<dbReference type="PANTHER" id="PTHR43124">
    <property type="entry name" value="PURINE EFFLUX PUMP PBUE"/>
    <property type="match status" value="1"/>
</dbReference>
<comment type="caution">
    <text evidence="7">The sequence shown here is derived from an EMBL/GenBank/DDBJ whole genome shotgun (WGS) entry which is preliminary data.</text>
</comment>
<dbReference type="InterPro" id="IPR036259">
    <property type="entry name" value="MFS_trans_sf"/>
</dbReference>
<dbReference type="PANTHER" id="PTHR43124:SF3">
    <property type="entry name" value="CHLORAMPHENICOL EFFLUX PUMP RV0191"/>
    <property type="match status" value="1"/>
</dbReference>
<sequence>MKRAFSFVPAGDGMLLAAGTSFIAMTYGLVRMAYGLFLPDVQAELSFGAAAAGLTSSGASLSYCVGALIGLRAGAVHPRRLVIGAGLCAGIGSAGMAAAMQPGVFSAFAILSSTGAGLASPALVSIIGRNVERRDNDRAQSIVNAGTGPGLIVAGVLAQVLLPNWRLPWFVVAGVTIVVAALVLRLDRAHTHRSADEERLPPRSWFGAHGHIIAAALLMGAGSAAVWTFGRAHLVESGASESVSIGAWIALGIGGTAVIATARWMSHFRPRAAWAVSASVVAGATAMLGITPGFTPLALVACAAFGWGYTAATGALIAWTVERDFGRAATGTSLLFVALVLGQALGATAAGAVAAVWGLAAAFILAAVATAAAVAVPHWTKTVNETPKAVRP</sequence>
<dbReference type="InterPro" id="IPR050189">
    <property type="entry name" value="MFS_Efflux_Transporters"/>
</dbReference>
<feature type="transmembrane region" description="Helical" evidence="6">
    <location>
        <begin position="105"/>
        <end position="127"/>
    </location>
</feature>
<evidence type="ECO:0000256" key="1">
    <source>
        <dbReference type="ARBA" id="ARBA00004651"/>
    </source>
</evidence>
<evidence type="ECO:0000256" key="5">
    <source>
        <dbReference type="ARBA" id="ARBA00023136"/>
    </source>
</evidence>
<evidence type="ECO:0000256" key="3">
    <source>
        <dbReference type="ARBA" id="ARBA00022692"/>
    </source>
</evidence>
<dbReference type="RefSeq" id="WP_376976721.1">
    <property type="nucleotide sequence ID" value="NZ_JBHSDQ010000002.1"/>
</dbReference>
<keyword evidence="2" id="KW-1003">Cell membrane</keyword>
<dbReference type="SUPFAM" id="SSF103473">
    <property type="entry name" value="MFS general substrate transporter"/>
    <property type="match status" value="1"/>
</dbReference>
<feature type="transmembrane region" description="Helical" evidence="6">
    <location>
        <begin position="333"/>
        <end position="353"/>
    </location>
</feature>
<dbReference type="Gene3D" id="1.20.1250.20">
    <property type="entry name" value="MFS general substrate transporter like domains"/>
    <property type="match status" value="1"/>
</dbReference>
<proteinExistence type="predicted"/>
<protein>
    <submittedName>
        <fullName evidence="7">MFS transporter</fullName>
    </submittedName>
</protein>
<evidence type="ECO:0000256" key="4">
    <source>
        <dbReference type="ARBA" id="ARBA00022989"/>
    </source>
</evidence>
<dbReference type="EMBL" id="JBHSDQ010000002">
    <property type="protein sequence ID" value="MFC4395559.1"/>
    <property type="molecule type" value="Genomic_DNA"/>
</dbReference>
<feature type="transmembrane region" description="Helical" evidence="6">
    <location>
        <begin position="242"/>
        <end position="260"/>
    </location>
</feature>
<feature type="transmembrane region" description="Helical" evidence="6">
    <location>
        <begin position="81"/>
        <end position="99"/>
    </location>
</feature>
<name>A0ABV8WGB1_9MICC</name>
<keyword evidence="8" id="KW-1185">Reference proteome</keyword>
<feature type="transmembrane region" description="Helical" evidence="6">
    <location>
        <begin position="272"/>
        <end position="291"/>
    </location>
</feature>